<gene>
    <name evidence="1" type="ORF">UFOPK1603_01235</name>
</gene>
<reference evidence="1" key="1">
    <citation type="submission" date="2020-05" db="EMBL/GenBank/DDBJ databases">
        <authorList>
            <person name="Chiriac C."/>
            <person name="Salcher M."/>
            <person name="Ghai R."/>
            <person name="Kavagutti S V."/>
        </authorList>
    </citation>
    <scope>NUCLEOTIDE SEQUENCE</scope>
</reference>
<sequence>MKQASESTAWVPELACADVAEVLKRISVVTPLQVNDRTDFVTVEHEIHRSGIALNKRETSDGRRRVLAEPTNAIGNEWVGVARKKRRPLLKRKIDVIERRFLWSRRQIRHRIVETKIGKVERVEAGNDSNEVLHDCALLHGIIELVDI</sequence>
<dbReference type="EMBL" id="CAEZTG010000119">
    <property type="protein sequence ID" value="CAB4572115.1"/>
    <property type="molecule type" value="Genomic_DNA"/>
</dbReference>
<protein>
    <submittedName>
        <fullName evidence="1">Unannotated protein</fullName>
    </submittedName>
</protein>
<proteinExistence type="predicted"/>
<evidence type="ECO:0000313" key="1">
    <source>
        <dbReference type="EMBL" id="CAB4572115.1"/>
    </source>
</evidence>
<organism evidence="1">
    <name type="scientific">freshwater metagenome</name>
    <dbReference type="NCBI Taxonomy" id="449393"/>
    <lineage>
        <taxon>unclassified sequences</taxon>
        <taxon>metagenomes</taxon>
        <taxon>ecological metagenomes</taxon>
    </lineage>
</organism>
<dbReference type="AlphaFoldDB" id="A0A6J6E9U9"/>
<name>A0A6J6E9U9_9ZZZZ</name>
<accession>A0A6J6E9U9</accession>